<name>A0ABQ9UK83_SAGOE</name>
<keyword evidence="3" id="KW-1185">Reference proteome</keyword>
<reference evidence="2 3" key="1">
    <citation type="submission" date="2023-05" db="EMBL/GenBank/DDBJ databases">
        <title>B98-5 Cell Line De Novo Hybrid Assembly: An Optical Mapping Approach.</title>
        <authorList>
            <person name="Kananen K."/>
            <person name="Auerbach J.A."/>
            <person name="Kautto E."/>
            <person name="Blachly J.S."/>
        </authorList>
    </citation>
    <scope>NUCLEOTIDE SEQUENCE [LARGE SCALE GENOMIC DNA]</scope>
    <source>
        <strain evidence="2">B95-8</strain>
        <tissue evidence="2">Cell line</tissue>
    </source>
</reference>
<accession>A0ABQ9UK83</accession>
<feature type="compositionally biased region" description="Basic and acidic residues" evidence="1">
    <location>
        <begin position="59"/>
        <end position="69"/>
    </location>
</feature>
<dbReference type="EMBL" id="JASSZA010000011">
    <property type="protein sequence ID" value="KAK2097502.1"/>
    <property type="molecule type" value="Genomic_DNA"/>
</dbReference>
<sequence length="174" mass="18708">MDEVTFRSDTVLSDVHLYTPNHRHLMVRLNSVGQPVFLSQFKLLWSQDSWTDSGAKGGNHRDIHTKEPPPAETSGTGSPPGSGHGNEGFSLQAGADTTGQEVAEAQLDEDGDLDVVRRPRAASDSSPVGPLRDKVHPMILVQEEDNVVGEEAQGSPHDIIRIAKNKVSLEGAGL</sequence>
<gene>
    <name evidence="2" type="primary">METTL22_1</name>
    <name evidence="2" type="ORF">P7K49_022953</name>
</gene>
<organism evidence="2 3">
    <name type="scientific">Saguinus oedipus</name>
    <name type="common">Cotton-top tamarin</name>
    <name type="synonym">Oedipomidas oedipus</name>
    <dbReference type="NCBI Taxonomy" id="9490"/>
    <lineage>
        <taxon>Eukaryota</taxon>
        <taxon>Metazoa</taxon>
        <taxon>Chordata</taxon>
        <taxon>Craniata</taxon>
        <taxon>Vertebrata</taxon>
        <taxon>Euteleostomi</taxon>
        <taxon>Mammalia</taxon>
        <taxon>Eutheria</taxon>
        <taxon>Euarchontoglires</taxon>
        <taxon>Primates</taxon>
        <taxon>Haplorrhini</taxon>
        <taxon>Platyrrhini</taxon>
        <taxon>Cebidae</taxon>
        <taxon>Callitrichinae</taxon>
        <taxon>Saguinus</taxon>
    </lineage>
</organism>
<feature type="region of interest" description="Disordered" evidence="1">
    <location>
        <begin position="52"/>
        <end position="135"/>
    </location>
</feature>
<evidence type="ECO:0000313" key="2">
    <source>
        <dbReference type="EMBL" id="KAK2097502.1"/>
    </source>
</evidence>
<evidence type="ECO:0000313" key="3">
    <source>
        <dbReference type="Proteomes" id="UP001266305"/>
    </source>
</evidence>
<protein>
    <submittedName>
        <fullName evidence="2">Methyltransferase-like protein 22</fullName>
    </submittedName>
</protein>
<proteinExistence type="predicted"/>
<evidence type="ECO:0000256" key="1">
    <source>
        <dbReference type="SAM" id="MobiDB-lite"/>
    </source>
</evidence>
<comment type="caution">
    <text evidence="2">The sequence shown here is derived from an EMBL/GenBank/DDBJ whole genome shotgun (WGS) entry which is preliminary data.</text>
</comment>
<dbReference type="Proteomes" id="UP001266305">
    <property type="component" value="Unassembled WGS sequence"/>
</dbReference>